<name>A0A164W7Y9_9CRUS</name>
<proteinExistence type="predicted"/>
<keyword evidence="1" id="KW-0472">Membrane</keyword>
<keyword evidence="3" id="KW-1185">Reference proteome</keyword>
<evidence type="ECO:0000313" key="2">
    <source>
        <dbReference type="EMBL" id="KZS13034.1"/>
    </source>
</evidence>
<evidence type="ECO:0000313" key="3">
    <source>
        <dbReference type="Proteomes" id="UP000076858"/>
    </source>
</evidence>
<sequence length="85" mass="9056">MISNTHGGVAGGVGAEYRSINRYRFYCSIACVVLCSSTATIYVDGGVKNKKSGPAGLPLSIATDSAINVYENFYDMTIVLSSFDF</sequence>
<comment type="caution">
    <text evidence="2">The sequence shown here is derived from an EMBL/GenBank/DDBJ whole genome shotgun (WGS) entry which is preliminary data.</text>
</comment>
<keyword evidence="1" id="KW-0812">Transmembrane</keyword>
<protein>
    <submittedName>
        <fullName evidence="2">Uncharacterized protein</fullName>
    </submittedName>
</protein>
<gene>
    <name evidence="2" type="ORF">APZ42_021932</name>
</gene>
<accession>A0A164W7Y9</accession>
<keyword evidence="1" id="KW-1133">Transmembrane helix</keyword>
<dbReference type="EMBL" id="LRGB01001310">
    <property type="protein sequence ID" value="KZS13034.1"/>
    <property type="molecule type" value="Genomic_DNA"/>
</dbReference>
<dbReference type="Proteomes" id="UP000076858">
    <property type="component" value="Unassembled WGS sequence"/>
</dbReference>
<reference evidence="2 3" key="1">
    <citation type="submission" date="2016-03" db="EMBL/GenBank/DDBJ databases">
        <title>EvidentialGene: Evidence-directed Construction of Genes on Genomes.</title>
        <authorList>
            <person name="Gilbert D.G."/>
            <person name="Choi J.-H."/>
            <person name="Mockaitis K."/>
            <person name="Colbourne J."/>
            <person name="Pfrender M."/>
        </authorList>
    </citation>
    <scope>NUCLEOTIDE SEQUENCE [LARGE SCALE GENOMIC DNA]</scope>
    <source>
        <strain evidence="2 3">Xinb3</strain>
        <tissue evidence="2">Complete organism</tissue>
    </source>
</reference>
<feature type="transmembrane region" description="Helical" evidence="1">
    <location>
        <begin position="23"/>
        <end position="43"/>
    </location>
</feature>
<dbReference type="AlphaFoldDB" id="A0A164W7Y9"/>
<evidence type="ECO:0000256" key="1">
    <source>
        <dbReference type="SAM" id="Phobius"/>
    </source>
</evidence>
<organism evidence="2 3">
    <name type="scientific">Daphnia magna</name>
    <dbReference type="NCBI Taxonomy" id="35525"/>
    <lineage>
        <taxon>Eukaryota</taxon>
        <taxon>Metazoa</taxon>
        <taxon>Ecdysozoa</taxon>
        <taxon>Arthropoda</taxon>
        <taxon>Crustacea</taxon>
        <taxon>Branchiopoda</taxon>
        <taxon>Diplostraca</taxon>
        <taxon>Cladocera</taxon>
        <taxon>Anomopoda</taxon>
        <taxon>Daphniidae</taxon>
        <taxon>Daphnia</taxon>
    </lineage>
</organism>